<dbReference type="EMBL" id="JADQBC010000118">
    <property type="protein sequence ID" value="MBR8829229.1"/>
    <property type="molecule type" value="Genomic_DNA"/>
</dbReference>
<sequence length="66" mass="7757">MSKSNFQTMSQTELRAYVLSHRDDQEAFYALSDRLRNLPGRKLSEEDLDRLPEIIQEIQQAKKEST</sequence>
<dbReference type="AlphaFoldDB" id="A0A941JNE1"/>
<proteinExistence type="predicted"/>
<gene>
    <name evidence="1" type="ORF">DSM107014_15245</name>
</gene>
<accession>A0A941JNE1</accession>
<reference evidence="1" key="1">
    <citation type="submission" date="2021-02" db="EMBL/GenBank/DDBJ databases">
        <title>Metagenome analyses of Stigonema ocellatum DSM 106950, Chlorogloea purpurea SAG 13.99 and Gomphosphaeria aponina DSM 107014.</title>
        <authorList>
            <person name="Marter P."/>
            <person name="Huang S."/>
        </authorList>
    </citation>
    <scope>NUCLEOTIDE SEQUENCE</scope>
    <source>
        <strain evidence="1">JP213</strain>
    </source>
</reference>
<name>A0A941JNE1_9CHRO</name>
<dbReference type="InterPro" id="IPR054053">
    <property type="entry name" value="DUF6887"/>
</dbReference>
<evidence type="ECO:0000313" key="2">
    <source>
        <dbReference type="Proteomes" id="UP000767446"/>
    </source>
</evidence>
<dbReference type="Proteomes" id="UP000767446">
    <property type="component" value="Unassembled WGS sequence"/>
</dbReference>
<dbReference type="Pfam" id="PF21826">
    <property type="entry name" value="DUF6887"/>
    <property type="match status" value="1"/>
</dbReference>
<protein>
    <submittedName>
        <fullName evidence="1">Uncharacterized protein</fullName>
    </submittedName>
</protein>
<evidence type="ECO:0000313" key="1">
    <source>
        <dbReference type="EMBL" id="MBR8829229.1"/>
    </source>
</evidence>
<organism evidence="1 2">
    <name type="scientific">Gomphosphaeria aponina SAG 52.96 = DSM 107014</name>
    <dbReference type="NCBI Taxonomy" id="1521640"/>
    <lineage>
        <taxon>Bacteria</taxon>
        <taxon>Bacillati</taxon>
        <taxon>Cyanobacteriota</taxon>
        <taxon>Cyanophyceae</taxon>
        <taxon>Oscillatoriophycideae</taxon>
        <taxon>Chroococcales</taxon>
        <taxon>Gomphosphaeriaceae</taxon>
        <taxon>Gomphosphaeria</taxon>
    </lineage>
</organism>
<comment type="caution">
    <text evidence="1">The sequence shown here is derived from an EMBL/GenBank/DDBJ whole genome shotgun (WGS) entry which is preliminary data.</text>
</comment>